<keyword evidence="2" id="KW-1185">Reference proteome</keyword>
<proteinExistence type="predicted"/>
<evidence type="ECO:0000313" key="1">
    <source>
        <dbReference type="EMBL" id="CAD8201299.1"/>
    </source>
</evidence>
<evidence type="ECO:0000313" key="2">
    <source>
        <dbReference type="Proteomes" id="UP000683925"/>
    </source>
</evidence>
<organism evidence="1 2">
    <name type="scientific">Paramecium octaurelia</name>
    <dbReference type="NCBI Taxonomy" id="43137"/>
    <lineage>
        <taxon>Eukaryota</taxon>
        <taxon>Sar</taxon>
        <taxon>Alveolata</taxon>
        <taxon>Ciliophora</taxon>
        <taxon>Intramacronucleata</taxon>
        <taxon>Oligohymenophorea</taxon>
        <taxon>Peniculida</taxon>
        <taxon>Parameciidae</taxon>
        <taxon>Paramecium</taxon>
    </lineage>
</organism>
<reference evidence="1" key="1">
    <citation type="submission" date="2021-01" db="EMBL/GenBank/DDBJ databases">
        <authorList>
            <consortium name="Genoscope - CEA"/>
            <person name="William W."/>
        </authorList>
    </citation>
    <scope>NUCLEOTIDE SEQUENCE</scope>
</reference>
<accession>A0A8S1XK76</accession>
<dbReference type="EMBL" id="CAJJDP010000124">
    <property type="protein sequence ID" value="CAD8201299.1"/>
    <property type="molecule type" value="Genomic_DNA"/>
</dbReference>
<dbReference type="Proteomes" id="UP000683925">
    <property type="component" value="Unassembled WGS sequence"/>
</dbReference>
<dbReference type="AlphaFoldDB" id="A0A8S1XK76"/>
<protein>
    <submittedName>
        <fullName evidence="1">Uncharacterized protein</fullName>
    </submittedName>
</protein>
<comment type="caution">
    <text evidence="1">The sequence shown here is derived from an EMBL/GenBank/DDBJ whole genome shotgun (WGS) entry which is preliminary data.</text>
</comment>
<gene>
    <name evidence="1" type="ORF">POCTA_138.1.T1240022</name>
</gene>
<sequence>MEFIVQQGSSIVMVKINLIGKLCFWLKMRISLKSSCKTAPESINNENLYDFVTLEKKGCYIIPQT</sequence>
<name>A0A8S1XK76_PAROT</name>